<keyword evidence="4" id="KW-1185">Reference proteome</keyword>
<evidence type="ECO:0000256" key="2">
    <source>
        <dbReference type="SAM" id="SignalP"/>
    </source>
</evidence>
<evidence type="ECO:0000256" key="1">
    <source>
        <dbReference type="SAM" id="MobiDB-lite"/>
    </source>
</evidence>
<dbReference type="OrthoDB" id="8192535at2759"/>
<feature type="region of interest" description="Disordered" evidence="1">
    <location>
        <begin position="166"/>
        <end position="238"/>
    </location>
</feature>
<dbReference type="EMBL" id="CADCXV010000898">
    <property type="protein sequence ID" value="CAB0038250.1"/>
    <property type="molecule type" value="Genomic_DNA"/>
</dbReference>
<gene>
    <name evidence="3" type="ORF">TBRA_LOCUS10038</name>
</gene>
<proteinExistence type="predicted"/>
<keyword evidence="2" id="KW-0732">Signal</keyword>
<feature type="chain" id="PRO_5026115817" evidence="2">
    <location>
        <begin position="22"/>
        <end position="289"/>
    </location>
</feature>
<reference evidence="3 4" key="1">
    <citation type="submission" date="2020-02" db="EMBL/GenBank/DDBJ databases">
        <authorList>
            <person name="Ferguson B K."/>
        </authorList>
    </citation>
    <scope>NUCLEOTIDE SEQUENCE [LARGE SCALE GENOMIC DNA]</scope>
</reference>
<sequence length="289" mass="32987">MPRYTLLALGAFVLLTGLVEAFDVTKTKTENIFLTEEDVVKDEPKEFNQCLAREFRAFEDKRPTRRITRGCSESLAVHNLAEHARRRALKRRAAFIRLKRQTKCDSIVGYRAYYASATSMRLNTRVFWGGGGIRRLHCHTGAYRYRREIILLSMYRRKEARSAASGVTRKRVAFDTKDNNNGAGKGKKSQNQDRQGNNSGSGNGSDDKKSKDQRTKSKGQKKPVAPLDDDSDNQGFTTWLRSNDGTEMMRLFVLANSVLVAVTMAWPMMQQTFQIIRELIFGSDEDEYY</sequence>
<feature type="signal peptide" evidence="2">
    <location>
        <begin position="1"/>
        <end position="21"/>
    </location>
</feature>
<feature type="compositionally biased region" description="Basic and acidic residues" evidence="1">
    <location>
        <begin position="205"/>
        <end position="215"/>
    </location>
</feature>
<dbReference type="Proteomes" id="UP000479190">
    <property type="component" value="Unassembled WGS sequence"/>
</dbReference>
<accession>A0A6H5IRL0</accession>
<protein>
    <submittedName>
        <fullName evidence="3">Uncharacterized protein</fullName>
    </submittedName>
</protein>
<evidence type="ECO:0000313" key="3">
    <source>
        <dbReference type="EMBL" id="CAB0038250.1"/>
    </source>
</evidence>
<dbReference type="AlphaFoldDB" id="A0A6H5IRL0"/>
<evidence type="ECO:0000313" key="4">
    <source>
        <dbReference type="Proteomes" id="UP000479190"/>
    </source>
</evidence>
<organism evidence="3 4">
    <name type="scientific">Trichogramma brassicae</name>
    <dbReference type="NCBI Taxonomy" id="86971"/>
    <lineage>
        <taxon>Eukaryota</taxon>
        <taxon>Metazoa</taxon>
        <taxon>Ecdysozoa</taxon>
        <taxon>Arthropoda</taxon>
        <taxon>Hexapoda</taxon>
        <taxon>Insecta</taxon>
        <taxon>Pterygota</taxon>
        <taxon>Neoptera</taxon>
        <taxon>Endopterygota</taxon>
        <taxon>Hymenoptera</taxon>
        <taxon>Apocrita</taxon>
        <taxon>Proctotrupomorpha</taxon>
        <taxon>Chalcidoidea</taxon>
        <taxon>Trichogrammatidae</taxon>
        <taxon>Trichogramma</taxon>
    </lineage>
</organism>
<name>A0A6H5IRL0_9HYME</name>